<keyword evidence="2" id="KW-1185">Reference proteome</keyword>
<comment type="caution">
    <text evidence="1">The sequence shown here is derived from an EMBL/GenBank/DDBJ whole genome shotgun (WGS) entry which is preliminary data.</text>
</comment>
<dbReference type="Gene3D" id="3.40.50.720">
    <property type="entry name" value="NAD(P)-binding Rossmann-like Domain"/>
    <property type="match status" value="1"/>
</dbReference>
<dbReference type="InParanoid" id="A0A1Y1UPT3"/>
<accession>A0A1Y1UPT3</accession>
<protein>
    <recommendedName>
        <fullName evidence="3">NAD(P)-binding domain-containing protein</fullName>
    </recommendedName>
</protein>
<dbReference type="InterPro" id="IPR036291">
    <property type="entry name" value="NAD(P)-bd_dom_sf"/>
</dbReference>
<proteinExistence type="predicted"/>
<reference evidence="1 2" key="1">
    <citation type="submission" date="2017-03" db="EMBL/GenBank/DDBJ databases">
        <title>Widespread Adenine N6-methylation of Active Genes in Fungi.</title>
        <authorList>
            <consortium name="DOE Joint Genome Institute"/>
            <person name="Mondo S.J."/>
            <person name="Dannebaum R.O."/>
            <person name="Kuo R.C."/>
            <person name="Louie K.B."/>
            <person name="Bewick A.J."/>
            <person name="Labutti K."/>
            <person name="Haridas S."/>
            <person name="Kuo A."/>
            <person name="Salamov A."/>
            <person name="Ahrendt S.R."/>
            <person name="Lau R."/>
            <person name="Bowen B.P."/>
            <person name="Lipzen A."/>
            <person name="Sullivan W."/>
            <person name="Andreopoulos W.B."/>
            <person name="Clum A."/>
            <person name="Lindquist E."/>
            <person name="Daum C."/>
            <person name="Northen T.R."/>
            <person name="Ramamoorthy G."/>
            <person name="Schmitz R.J."/>
            <person name="Gryganskyi A."/>
            <person name="Culley D."/>
            <person name="Magnuson J."/>
            <person name="James T.Y."/>
            <person name="O'Malley M.A."/>
            <person name="Stajich J.E."/>
            <person name="Spatafora J.W."/>
            <person name="Visel A."/>
            <person name="Grigoriev I.V."/>
        </authorList>
    </citation>
    <scope>NUCLEOTIDE SEQUENCE [LARGE SCALE GENOMIC DNA]</scope>
    <source>
        <strain evidence="1 2">NRRL Y-17943</strain>
    </source>
</reference>
<dbReference type="RefSeq" id="XP_021873826.1">
    <property type="nucleotide sequence ID" value="XM_022017869.1"/>
</dbReference>
<organism evidence="1 2">
    <name type="scientific">Kockovaella imperatae</name>
    <dbReference type="NCBI Taxonomy" id="4999"/>
    <lineage>
        <taxon>Eukaryota</taxon>
        <taxon>Fungi</taxon>
        <taxon>Dikarya</taxon>
        <taxon>Basidiomycota</taxon>
        <taxon>Agaricomycotina</taxon>
        <taxon>Tremellomycetes</taxon>
        <taxon>Tremellales</taxon>
        <taxon>Cuniculitremaceae</taxon>
        <taxon>Kockovaella</taxon>
    </lineage>
</organism>
<dbReference type="SUPFAM" id="SSF51735">
    <property type="entry name" value="NAD(P)-binding Rossmann-fold domains"/>
    <property type="match status" value="1"/>
</dbReference>
<dbReference type="Proteomes" id="UP000193218">
    <property type="component" value="Unassembled WGS sequence"/>
</dbReference>
<dbReference type="AlphaFoldDB" id="A0A1Y1UPT3"/>
<dbReference type="GeneID" id="33559678"/>
<sequence length="257" mass="28243">MHIAILGASRGCANFAAFELLQMDPDNRLTLLLRKPDAIHLDPLLGPYVNNGRIHVFKGDATVESDVAKLFKGPPVDLVVSGIGGVPSIGLSGIKMASPICTNAGIALANTLSHVPEPKPRVVIISSMGMGGTHHYMPLLHRIIYPWLLHDPHQDKEAYEQILKRASRGWETPELDLTIGDEVLSEKAYEGIPEDVFDQLIIVRPAWLVDGPVTDQMRAAEDLNTWTARRSDVGRFIARECTQSESVWVNRGVIVGF</sequence>
<evidence type="ECO:0008006" key="3">
    <source>
        <dbReference type="Google" id="ProtNLM"/>
    </source>
</evidence>
<evidence type="ECO:0000313" key="1">
    <source>
        <dbReference type="EMBL" id="ORX40041.1"/>
    </source>
</evidence>
<gene>
    <name evidence="1" type="ORF">BD324DRAFT_648653</name>
</gene>
<dbReference type="STRING" id="4999.A0A1Y1UPT3"/>
<dbReference type="EMBL" id="NBSH01000002">
    <property type="protein sequence ID" value="ORX40041.1"/>
    <property type="molecule type" value="Genomic_DNA"/>
</dbReference>
<name>A0A1Y1UPT3_9TREE</name>
<evidence type="ECO:0000313" key="2">
    <source>
        <dbReference type="Proteomes" id="UP000193218"/>
    </source>
</evidence>
<dbReference type="OrthoDB" id="63935at2759"/>